<dbReference type="InterPro" id="IPR011991">
    <property type="entry name" value="ArsR-like_HTH"/>
</dbReference>
<evidence type="ECO:0000313" key="1">
    <source>
        <dbReference type="EMBL" id="CAB4151915.1"/>
    </source>
</evidence>
<name>A0A6J5MX75_9CAUD</name>
<gene>
    <name evidence="1" type="ORF">UFOVP589_44</name>
</gene>
<dbReference type="Gene3D" id="1.10.10.10">
    <property type="entry name" value="Winged helix-like DNA-binding domain superfamily/Winged helix DNA-binding domain"/>
    <property type="match status" value="1"/>
</dbReference>
<dbReference type="InterPro" id="IPR036390">
    <property type="entry name" value="WH_DNA-bd_sf"/>
</dbReference>
<dbReference type="InterPro" id="IPR036388">
    <property type="entry name" value="WH-like_DNA-bd_sf"/>
</dbReference>
<dbReference type="SUPFAM" id="SSF46785">
    <property type="entry name" value="Winged helix' DNA-binding domain"/>
    <property type="match status" value="1"/>
</dbReference>
<proteinExistence type="predicted"/>
<dbReference type="EMBL" id="LR796567">
    <property type="protein sequence ID" value="CAB4151915.1"/>
    <property type="molecule type" value="Genomic_DNA"/>
</dbReference>
<sequence length="141" mass="15096">MQVSEIIITNIIESGTAFGAVAEGINESVFIPSKNIQSMNLQVGERVSALLVANTSRPDKTPWLAIKVDRIEVKPEAKFKAADKLAELILRDLDEGYATASDIAESIGRPVSAVTQKLADLVRSGLVVEQAAFGLAEMEGK</sequence>
<organism evidence="1">
    <name type="scientific">uncultured Caudovirales phage</name>
    <dbReference type="NCBI Taxonomy" id="2100421"/>
    <lineage>
        <taxon>Viruses</taxon>
        <taxon>Duplodnaviria</taxon>
        <taxon>Heunggongvirae</taxon>
        <taxon>Uroviricota</taxon>
        <taxon>Caudoviricetes</taxon>
        <taxon>Peduoviridae</taxon>
        <taxon>Maltschvirus</taxon>
        <taxon>Maltschvirus maltsch</taxon>
    </lineage>
</organism>
<reference evidence="1" key="1">
    <citation type="submission" date="2020-04" db="EMBL/GenBank/DDBJ databases">
        <authorList>
            <person name="Chiriac C."/>
            <person name="Salcher M."/>
            <person name="Ghai R."/>
            <person name="Kavagutti S V."/>
        </authorList>
    </citation>
    <scope>NUCLEOTIDE SEQUENCE</scope>
</reference>
<accession>A0A6J5MX75</accession>
<dbReference type="CDD" id="cd00090">
    <property type="entry name" value="HTH_ARSR"/>
    <property type="match status" value="1"/>
</dbReference>
<protein>
    <submittedName>
        <fullName evidence="1">HTH_ARSR domain containing protein</fullName>
    </submittedName>
</protein>